<dbReference type="Proteomes" id="UP000504617">
    <property type="component" value="Unplaced"/>
</dbReference>
<accession>A0A6I9YRX2</accession>
<dbReference type="InterPro" id="IPR032727">
    <property type="entry name" value="CLAMP"/>
</dbReference>
<organism evidence="1 2">
    <name type="scientific">Thamnophis sirtalis</name>
    <dbReference type="NCBI Taxonomy" id="35019"/>
    <lineage>
        <taxon>Eukaryota</taxon>
        <taxon>Metazoa</taxon>
        <taxon>Chordata</taxon>
        <taxon>Craniata</taxon>
        <taxon>Vertebrata</taxon>
        <taxon>Euteleostomi</taxon>
        <taxon>Lepidosauria</taxon>
        <taxon>Squamata</taxon>
        <taxon>Bifurcata</taxon>
        <taxon>Unidentata</taxon>
        <taxon>Episquamata</taxon>
        <taxon>Toxicofera</taxon>
        <taxon>Serpentes</taxon>
        <taxon>Colubroidea</taxon>
        <taxon>Colubridae</taxon>
        <taxon>Natricinae</taxon>
        <taxon>Thamnophis</taxon>
    </lineage>
</organism>
<evidence type="ECO:0000313" key="1">
    <source>
        <dbReference type="Proteomes" id="UP000504617"/>
    </source>
</evidence>
<gene>
    <name evidence="2" type="primary">LOC106553340</name>
</gene>
<dbReference type="KEGG" id="tsr:106553340"/>
<name>A0A6I9YRX2_9SAUR</name>
<dbReference type="OrthoDB" id="2126027at2759"/>
<dbReference type="GeneID" id="106553340"/>
<dbReference type="PANTHER" id="PTHR28457:SF3">
    <property type="entry name" value="CILIARY-ASSOCIATED CALCIUM-BINDING COILED-COIL PROTEIN 1"/>
    <property type="match status" value="1"/>
</dbReference>
<dbReference type="AlphaFoldDB" id="A0A6I9YRX2"/>
<reference evidence="2" key="1">
    <citation type="submission" date="2025-08" db="UniProtKB">
        <authorList>
            <consortium name="RefSeq"/>
        </authorList>
    </citation>
    <scope>IDENTIFICATION</scope>
    <source>
        <tissue evidence="2">Skeletal muscle</tissue>
    </source>
</reference>
<proteinExistence type="predicted"/>
<protein>
    <submittedName>
        <fullName evidence="2">Uncharacterized protein C10orf107-like</fullName>
    </submittedName>
</protein>
<dbReference type="PANTHER" id="PTHR28457">
    <property type="entry name" value="COILED-COIL DOMAIN-CONTAINING PROTEIN 189"/>
    <property type="match status" value="1"/>
</dbReference>
<sequence>MVKVVELVKPAKTPFPAPLEEGLPSDIYFKFEEEEEEEEPGGVLAEEPAEEQVTVDPLMGYTIEDVRSVLGQLTNELIGNIQSEIYEKLQMQEDAYSTRIEKLKKT</sequence>
<evidence type="ECO:0000313" key="2">
    <source>
        <dbReference type="RefSeq" id="XP_013927288.1"/>
    </source>
</evidence>
<keyword evidence="1" id="KW-1185">Reference proteome</keyword>
<dbReference type="RefSeq" id="XP_013927288.1">
    <property type="nucleotide sequence ID" value="XM_014071813.1"/>
</dbReference>